<keyword evidence="5" id="KW-1185">Reference proteome</keyword>
<dbReference type="GO" id="GO:0016989">
    <property type="term" value="F:sigma factor antagonist activity"/>
    <property type="evidence" value="ECO:0007669"/>
    <property type="project" value="TreeGrafter"/>
</dbReference>
<dbReference type="Pfam" id="PF16344">
    <property type="entry name" value="FecR_C"/>
    <property type="match status" value="1"/>
</dbReference>
<evidence type="ECO:0000259" key="3">
    <source>
        <dbReference type="Pfam" id="PF16344"/>
    </source>
</evidence>
<dbReference type="InterPro" id="IPR006860">
    <property type="entry name" value="FecR"/>
</dbReference>
<evidence type="ECO:0000313" key="4">
    <source>
        <dbReference type="EMBL" id="SDN04199.1"/>
    </source>
</evidence>
<evidence type="ECO:0000256" key="1">
    <source>
        <dbReference type="SAM" id="Phobius"/>
    </source>
</evidence>
<dbReference type="Gene3D" id="3.55.50.30">
    <property type="match status" value="1"/>
</dbReference>
<dbReference type="OrthoDB" id="1523735at2"/>
<dbReference type="Pfam" id="PF04773">
    <property type="entry name" value="FecR"/>
    <property type="match status" value="1"/>
</dbReference>
<accession>A0A1G9Y545</accession>
<feature type="domain" description="FecR protein" evidence="2">
    <location>
        <begin position="132"/>
        <end position="223"/>
    </location>
</feature>
<keyword evidence="1" id="KW-0472">Membrane</keyword>
<dbReference type="Proteomes" id="UP000183200">
    <property type="component" value="Unassembled WGS sequence"/>
</dbReference>
<feature type="transmembrane region" description="Helical" evidence="1">
    <location>
        <begin position="99"/>
        <end position="118"/>
    </location>
</feature>
<evidence type="ECO:0000259" key="2">
    <source>
        <dbReference type="Pfam" id="PF04773"/>
    </source>
</evidence>
<dbReference type="EMBL" id="FNGY01000006">
    <property type="protein sequence ID" value="SDN04199.1"/>
    <property type="molecule type" value="Genomic_DNA"/>
</dbReference>
<dbReference type="PANTHER" id="PTHR30273:SF2">
    <property type="entry name" value="PROTEIN FECR"/>
    <property type="match status" value="1"/>
</dbReference>
<keyword evidence="1" id="KW-0812">Transmembrane</keyword>
<proteinExistence type="predicted"/>
<dbReference type="AlphaFoldDB" id="A0A1G9Y545"/>
<gene>
    <name evidence="4" type="ORF">SAMN05421820_1066</name>
</gene>
<feature type="domain" description="Protein FecR C-terminal" evidence="3">
    <location>
        <begin position="286"/>
        <end position="354"/>
    </location>
</feature>
<dbReference type="InterPro" id="IPR032508">
    <property type="entry name" value="FecR_C"/>
</dbReference>
<dbReference type="RefSeq" id="WP_074609055.1">
    <property type="nucleotide sequence ID" value="NZ_FNGY01000006.1"/>
</dbReference>
<dbReference type="InterPro" id="IPR012373">
    <property type="entry name" value="Ferrdict_sens_TM"/>
</dbReference>
<protein>
    <submittedName>
        <fullName evidence="4">Ferric-dicitrate binding protein FerR, regulates iron transport through sigma-19</fullName>
    </submittedName>
</protein>
<dbReference type="PIRSF" id="PIRSF018266">
    <property type="entry name" value="FecR"/>
    <property type="match status" value="1"/>
</dbReference>
<keyword evidence="1" id="KW-1133">Transmembrane helix</keyword>
<dbReference type="PANTHER" id="PTHR30273">
    <property type="entry name" value="PERIPLASMIC SIGNAL SENSOR AND SIGMA FACTOR ACTIVATOR FECR-RELATED"/>
    <property type="match status" value="1"/>
</dbReference>
<dbReference type="Gene3D" id="2.60.120.1440">
    <property type="match status" value="1"/>
</dbReference>
<name>A0A1G9Y545_9SPHI</name>
<organism evidence="4 5">
    <name type="scientific">Pedobacter steynii</name>
    <dbReference type="NCBI Taxonomy" id="430522"/>
    <lineage>
        <taxon>Bacteria</taxon>
        <taxon>Pseudomonadati</taxon>
        <taxon>Bacteroidota</taxon>
        <taxon>Sphingobacteriia</taxon>
        <taxon>Sphingobacteriales</taxon>
        <taxon>Sphingobacteriaceae</taxon>
        <taxon>Pedobacter</taxon>
    </lineage>
</organism>
<evidence type="ECO:0000313" key="5">
    <source>
        <dbReference type="Proteomes" id="UP000183200"/>
    </source>
</evidence>
<dbReference type="FunFam" id="2.60.120.1440:FF:000001">
    <property type="entry name" value="Putative anti-sigma factor"/>
    <property type="match status" value="1"/>
</dbReference>
<reference evidence="5" key="1">
    <citation type="submission" date="2016-10" db="EMBL/GenBank/DDBJ databases">
        <authorList>
            <person name="Varghese N."/>
            <person name="Submissions S."/>
        </authorList>
    </citation>
    <scope>NUCLEOTIDE SEQUENCE [LARGE SCALE GENOMIC DNA]</scope>
    <source>
        <strain evidence="5">DSM 19110</strain>
    </source>
</reference>
<sequence length="358" mass="40598">MEDERFYWLINRTNAGDIKDHEFNELLSLIAEKPELRSVYEVLTAKPETGGATEYVEAMKAYTVHYAKMQLSGHLEHNHSDQSMEGIRDSKGKGIFKMWILKTIAASLLLGVFVFFFVSKQSENAQLVFISKKGTKNKMILPDGTKVWLNADSKLTLAKQFTGPTREVRLSGEAYFEVAHDKSHPFVISANAIKVKVLGTVFNLKAYPDDEDTETTLIQGQVEVSIDGQSSSRISLKPGEKLKVHNEKNTSANATKKRVKPTILLTKTSVAIKDNQASESLWTEDKLVFDGEPFENVAAKLGRWYNKNIIIEDEDLKQASFTATFEEKTLKEVLAALQYTTRFRYRIEENVVYIQRDK</sequence>